<evidence type="ECO:0000256" key="1">
    <source>
        <dbReference type="SAM" id="Phobius"/>
    </source>
</evidence>
<accession>A0A516NSZ9</accession>
<dbReference type="GeneID" id="80336238"/>
<feature type="transmembrane region" description="Helical" evidence="1">
    <location>
        <begin position="163"/>
        <end position="192"/>
    </location>
</feature>
<dbReference type="Pfam" id="PF26059">
    <property type="entry name" value="DUF8020"/>
    <property type="match status" value="1"/>
</dbReference>
<keyword evidence="1" id="KW-0472">Membrane</keyword>
<evidence type="ECO:0000313" key="4">
    <source>
        <dbReference type="EMBL" id="QDP82033.1"/>
    </source>
</evidence>
<keyword evidence="1" id="KW-1133">Transmembrane helix</keyword>
<dbReference type="KEGG" id="nod:FOH10_28190"/>
<dbReference type="Proteomes" id="UP000317039">
    <property type="component" value="Chromosome"/>
</dbReference>
<feature type="transmembrane region" description="Helical" evidence="1">
    <location>
        <begin position="198"/>
        <end position="217"/>
    </location>
</feature>
<dbReference type="EMBL" id="CP041695">
    <property type="protein sequence ID" value="QDP82033.1"/>
    <property type="molecule type" value="Genomic_DNA"/>
</dbReference>
<feature type="domain" description="DUF8020" evidence="3">
    <location>
        <begin position="80"/>
        <end position="149"/>
    </location>
</feature>
<evidence type="ECO:0000313" key="5">
    <source>
        <dbReference type="Proteomes" id="UP000317039"/>
    </source>
</evidence>
<protein>
    <recommendedName>
        <fullName evidence="3">DUF8020 domain-containing protein</fullName>
    </recommendedName>
</protein>
<evidence type="ECO:0000259" key="3">
    <source>
        <dbReference type="Pfam" id="PF26059"/>
    </source>
</evidence>
<gene>
    <name evidence="4" type="ORF">FOH10_28190</name>
</gene>
<sequence length="218" mass="21793">MIDAALPEVFPPQPFHADPVSACRKVCLNVWIRKLVATSLLAIAATGVSAATSHGETAVAAPTFGGPTMTATDQGMTVTAGASEDGTGITAHLVGGRFEVSPDGNTITITNDDGSAVQNVPTVFANTERIVRLSTEVSADGSTITMHPTSEERVVSVTEAQEIGLVGSVAGMVVGFFAGAVAGCMIGLAGLIVGCVPMIFIGAIAGTIVGAVAGALVL</sequence>
<feature type="chain" id="PRO_5021855316" description="DUF8020 domain-containing protein" evidence="2">
    <location>
        <begin position="51"/>
        <end position="218"/>
    </location>
</feature>
<evidence type="ECO:0000256" key="2">
    <source>
        <dbReference type="SAM" id="SignalP"/>
    </source>
</evidence>
<dbReference type="AlphaFoldDB" id="A0A516NSZ9"/>
<keyword evidence="2" id="KW-0732">Signal</keyword>
<keyword evidence="1" id="KW-0812">Transmembrane</keyword>
<reference evidence="4 5" key="1">
    <citation type="submission" date="2019-07" db="EMBL/GenBank/DDBJ databases">
        <title>Complete Genome Sequence and Methylome Analysis of Nocardia otitidis-caviarum NEB252.</title>
        <authorList>
            <person name="Fomenkov A."/>
            <person name="Anton B.P."/>
            <person name="Vincze T."/>
            <person name="Roberts R.J."/>
        </authorList>
    </citation>
    <scope>NUCLEOTIDE SEQUENCE [LARGE SCALE GENOMIC DNA]</scope>
    <source>
        <strain evidence="4 5">NEB252</strain>
    </source>
</reference>
<proteinExistence type="predicted"/>
<name>A0A516NSZ9_9NOCA</name>
<dbReference type="InterPro" id="IPR058333">
    <property type="entry name" value="DUF8020"/>
</dbReference>
<feature type="signal peptide" evidence="2">
    <location>
        <begin position="1"/>
        <end position="50"/>
    </location>
</feature>
<organism evidence="4 5">
    <name type="scientific">Nocardia otitidiscaviarum</name>
    <dbReference type="NCBI Taxonomy" id="1823"/>
    <lineage>
        <taxon>Bacteria</taxon>
        <taxon>Bacillati</taxon>
        <taxon>Actinomycetota</taxon>
        <taxon>Actinomycetes</taxon>
        <taxon>Mycobacteriales</taxon>
        <taxon>Nocardiaceae</taxon>
        <taxon>Nocardia</taxon>
    </lineage>
</organism>
<dbReference type="RefSeq" id="WP_143982958.1">
    <property type="nucleotide sequence ID" value="NZ_CP041695.1"/>
</dbReference>